<dbReference type="EMBL" id="CH916366">
    <property type="protein sequence ID" value="EDV95939.1"/>
    <property type="molecule type" value="Genomic_DNA"/>
</dbReference>
<sequence>MSEMNENALDRHFLSQLRIMSDVYTDKISKSTFEMSQRWVQRFHKADKEDKCARNCLMLLMYSQLNEMGRLGMPFTEMENMRRQLEDVLSAYHCQIKDERQQQQQEHLRDQHMQQQHIYENVNEDAESIMDSNRSNYGGGSSRSSSTGPTPIPPQLYSDTQDIQFDPVYSTTQDSFPVELQPCTLNTRFEFPKTADLNQLQFGQSDGLIELPTAPTPNQQLKLHPSGDTQDHLHLEQLSHDNEALIREINQLHARSVEDEQLYRQNASKWQSRKSLPQLEQNAPRNIQSLLPQLERNTLKAIRRLKDWTPANGPLNFLSNSLKDLLDEAPAMKHPLAELDRKLEQVLRTLLEQAGERQEENLRILYDQLFKQQQETLHTKVKLLHRDQCSLAVERKQLETRVLNLKERERIFWEQQAASTVQYYPRAGSYQEEKMPSPNQWSHSSKSMYYSCGCSECHPDPESLSLSQLKRDLPQLRDAQIP</sequence>
<dbReference type="OMA" id="DKFARNC"/>
<dbReference type="HOGENOM" id="CLU_555841_0_0_1"/>
<dbReference type="AlphaFoldDB" id="B4J214"/>
<evidence type="ECO:0000313" key="2">
    <source>
        <dbReference type="EMBL" id="EDV95939.1"/>
    </source>
</evidence>
<keyword evidence="3" id="KW-1185">Reference proteome</keyword>
<accession>B4J214</accession>
<name>B4J214_DROGR</name>
<feature type="compositionally biased region" description="Low complexity" evidence="1">
    <location>
        <begin position="132"/>
        <end position="149"/>
    </location>
</feature>
<protein>
    <submittedName>
        <fullName evidence="2">GH15980</fullName>
    </submittedName>
</protein>
<evidence type="ECO:0000256" key="1">
    <source>
        <dbReference type="SAM" id="MobiDB-lite"/>
    </source>
</evidence>
<dbReference type="Proteomes" id="UP000001070">
    <property type="component" value="Unassembled WGS sequence"/>
</dbReference>
<organism evidence="3">
    <name type="scientific">Drosophila grimshawi</name>
    <name type="common">Hawaiian fruit fly</name>
    <name type="synonym">Idiomyia grimshawi</name>
    <dbReference type="NCBI Taxonomy" id="7222"/>
    <lineage>
        <taxon>Eukaryota</taxon>
        <taxon>Metazoa</taxon>
        <taxon>Ecdysozoa</taxon>
        <taxon>Arthropoda</taxon>
        <taxon>Hexapoda</taxon>
        <taxon>Insecta</taxon>
        <taxon>Pterygota</taxon>
        <taxon>Neoptera</taxon>
        <taxon>Endopterygota</taxon>
        <taxon>Diptera</taxon>
        <taxon>Brachycera</taxon>
        <taxon>Muscomorpha</taxon>
        <taxon>Ephydroidea</taxon>
        <taxon>Drosophilidae</taxon>
        <taxon>Drosophila</taxon>
        <taxon>Hawaiian Drosophila</taxon>
    </lineage>
</organism>
<dbReference type="PhylomeDB" id="B4J214"/>
<gene>
    <name evidence="2" type="primary">Dgri\GH15980</name>
    <name evidence="2" type="ORF">Dgri_GH15980</name>
</gene>
<proteinExistence type="predicted"/>
<reference evidence="2 3" key="1">
    <citation type="journal article" date="2007" name="Nature">
        <title>Evolution of genes and genomes on the Drosophila phylogeny.</title>
        <authorList>
            <consortium name="Drosophila 12 Genomes Consortium"/>
            <person name="Clark A.G."/>
            <person name="Eisen M.B."/>
            <person name="Smith D.R."/>
            <person name="Bergman C.M."/>
            <person name="Oliver B."/>
            <person name="Markow T.A."/>
            <person name="Kaufman T.C."/>
            <person name="Kellis M."/>
            <person name="Gelbart W."/>
            <person name="Iyer V.N."/>
            <person name="Pollard D.A."/>
            <person name="Sackton T.B."/>
            <person name="Larracuente A.M."/>
            <person name="Singh N.D."/>
            <person name="Abad J.P."/>
            <person name="Abt D.N."/>
            <person name="Adryan B."/>
            <person name="Aguade M."/>
            <person name="Akashi H."/>
            <person name="Anderson W.W."/>
            <person name="Aquadro C.F."/>
            <person name="Ardell D.H."/>
            <person name="Arguello R."/>
            <person name="Artieri C.G."/>
            <person name="Barbash D.A."/>
            <person name="Barker D."/>
            <person name="Barsanti P."/>
            <person name="Batterham P."/>
            <person name="Batzoglou S."/>
            <person name="Begun D."/>
            <person name="Bhutkar A."/>
            <person name="Blanco E."/>
            <person name="Bosak S.A."/>
            <person name="Bradley R.K."/>
            <person name="Brand A.D."/>
            <person name="Brent M.R."/>
            <person name="Brooks A.N."/>
            <person name="Brown R.H."/>
            <person name="Butlin R.K."/>
            <person name="Caggese C."/>
            <person name="Calvi B.R."/>
            <person name="Bernardo de Carvalho A."/>
            <person name="Caspi A."/>
            <person name="Castrezana S."/>
            <person name="Celniker S.E."/>
            <person name="Chang J.L."/>
            <person name="Chapple C."/>
            <person name="Chatterji S."/>
            <person name="Chinwalla A."/>
            <person name="Civetta A."/>
            <person name="Clifton S.W."/>
            <person name="Comeron J.M."/>
            <person name="Costello J.C."/>
            <person name="Coyne J.A."/>
            <person name="Daub J."/>
            <person name="David R.G."/>
            <person name="Delcher A.L."/>
            <person name="Delehaunty K."/>
            <person name="Do C.B."/>
            <person name="Ebling H."/>
            <person name="Edwards K."/>
            <person name="Eickbush T."/>
            <person name="Evans J.D."/>
            <person name="Filipski A."/>
            <person name="Findeiss S."/>
            <person name="Freyhult E."/>
            <person name="Fulton L."/>
            <person name="Fulton R."/>
            <person name="Garcia A.C."/>
            <person name="Gardiner A."/>
            <person name="Garfield D.A."/>
            <person name="Garvin B.E."/>
            <person name="Gibson G."/>
            <person name="Gilbert D."/>
            <person name="Gnerre S."/>
            <person name="Godfrey J."/>
            <person name="Good R."/>
            <person name="Gotea V."/>
            <person name="Gravely B."/>
            <person name="Greenberg A.J."/>
            <person name="Griffiths-Jones S."/>
            <person name="Gross S."/>
            <person name="Guigo R."/>
            <person name="Gustafson E.A."/>
            <person name="Haerty W."/>
            <person name="Hahn M.W."/>
            <person name="Halligan D.L."/>
            <person name="Halpern A.L."/>
            <person name="Halter G.M."/>
            <person name="Han M.V."/>
            <person name="Heger A."/>
            <person name="Hillier L."/>
            <person name="Hinrichs A.S."/>
            <person name="Holmes I."/>
            <person name="Hoskins R.A."/>
            <person name="Hubisz M.J."/>
            <person name="Hultmark D."/>
            <person name="Huntley M.A."/>
            <person name="Jaffe D.B."/>
            <person name="Jagadeeshan S."/>
            <person name="Jeck W.R."/>
            <person name="Johnson J."/>
            <person name="Jones C.D."/>
            <person name="Jordan W.C."/>
            <person name="Karpen G.H."/>
            <person name="Kataoka E."/>
            <person name="Keightley P.D."/>
            <person name="Kheradpour P."/>
            <person name="Kirkness E.F."/>
            <person name="Koerich L.B."/>
            <person name="Kristiansen K."/>
            <person name="Kudrna D."/>
            <person name="Kulathinal R.J."/>
            <person name="Kumar S."/>
            <person name="Kwok R."/>
            <person name="Lander E."/>
            <person name="Langley C.H."/>
            <person name="Lapoint R."/>
            <person name="Lazzaro B.P."/>
            <person name="Lee S.J."/>
            <person name="Levesque L."/>
            <person name="Li R."/>
            <person name="Lin C.F."/>
            <person name="Lin M.F."/>
            <person name="Lindblad-Toh K."/>
            <person name="Llopart A."/>
            <person name="Long M."/>
            <person name="Low L."/>
            <person name="Lozovsky E."/>
            <person name="Lu J."/>
            <person name="Luo M."/>
            <person name="Machado C.A."/>
            <person name="Makalowski W."/>
            <person name="Marzo M."/>
            <person name="Matsuda M."/>
            <person name="Matzkin L."/>
            <person name="McAllister B."/>
            <person name="McBride C.S."/>
            <person name="McKernan B."/>
            <person name="McKernan K."/>
            <person name="Mendez-Lago M."/>
            <person name="Minx P."/>
            <person name="Mollenhauer M.U."/>
            <person name="Montooth K."/>
            <person name="Mount S.M."/>
            <person name="Mu X."/>
            <person name="Myers E."/>
            <person name="Negre B."/>
            <person name="Newfeld S."/>
            <person name="Nielsen R."/>
            <person name="Noor M.A."/>
            <person name="O'Grady P."/>
            <person name="Pachter L."/>
            <person name="Papaceit M."/>
            <person name="Parisi M.J."/>
            <person name="Parisi M."/>
            <person name="Parts L."/>
            <person name="Pedersen J.S."/>
            <person name="Pesole G."/>
            <person name="Phillippy A.M."/>
            <person name="Ponting C.P."/>
            <person name="Pop M."/>
            <person name="Porcelli D."/>
            <person name="Powell J.R."/>
            <person name="Prohaska S."/>
            <person name="Pruitt K."/>
            <person name="Puig M."/>
            <person name="Quesneville H."/>
            <person name="Ram K.R."/>
            <person name="Rand D."/>
            <person name="Rasmussen M.D."/>
            <person name="Reed L.K."/>
            <person name="Reenan R."/>
            <person name="Reily A."/>
            <person name="Remington K.A."/>
            <person name="Rieger T.T."/>
            <person name="Ritchie M.G."/>
            <person name="Robin C."/>
            <person name="Rogers Y.H."/>
            <person name="Rohde C."/>
            <person name="Rozas J."/>
            <person name="Rubenfield M.J."/>
            <person name="Ruiz A."/>
            <person name="Russo S."/>
            <person name="Salzberg S.L."/>
            <person name="Sanchez-Gracia A."/>
            <person name="Saranga D.J."/>
            <person name="Sato H."/>
            <person name="Schaeffer S.W."/>
            <person name="Schatz M.C."/>
            <person name="Schlenke T."/>
            <person name="Schwartz R."/>
            <person name="Segarra C."/>
            <person name="Singh R.S."/>
            <person name="Sirot L."/>
            <person name="Sirota M."/>
            <person name="Sisneros N.B."/>
            <person name="Smith C.D."/>
            <person name="Smith T.F."/>
            <person name="Spieth J."/>
            <person name="Stage D.E."/>
            <person name="Stark A."/>
            <person name="Stephan W."/>
            <person name="Strausberg R.L."/>
            <person name="Strempel S."/>
            <person name="Sturgill D."/>
            <person name="Sutton G."/>
            <person name="Sutton G.G."/>
            <person name="Tao W."/>
            <person name="Teichmann S."/>
            <person name="Tobari Y.N."/>
            <person name="Tomimura Y."/>
            <person name="Tsolas J.M."/>
            <person name="Valente V.L."/>
            <person name="Venter E."/>
            <person name="Venter J.C."/>
            <person name="Vicario S."/>
            <person name="Vieira F.G."/>
            <person name="Vilella A.J."/>
            <person name="Villasante A."/>
            <person name="Walenz B."/>
            <person name="Wang J."/>
            <person name="Wasserman M."/>
            <person name="Watts T."/>
            <person name="Wilson D."/>
            <person name="Wilson R.K."/>
            <person name="Wing R.A."/>
            <person name="Wolfner M.F."/>
            <person name="Wong A."/>
            <person name="Wong G.K."/>
            <person name="Wu C.I."/>
            <person name="Wu G."/>
            <person name="Yamamoto D."/>
            <person name="Yang H.P."/>
            <person name="Yang S.P."/>
            <person name="Yorke J.A."/>
            <person name="Yoshida K."/>
            <person name="Zdobnov E."/>
            <person name="Zhang P."/>
            <person name="Zhang Y."/>
            <person name="Zimin A.V."/>
            <person name="Baldwin J."/>
            <person name="Abdouelleil A."/>
            <person name="Abdulkadir J."/>
            <person name="Abebe A."/>
            <person name="Abera B."/>
            <person name="Abreu J."/>
            <person name="Acer S.C."/>
            <person name="Aftuck L."/>
            <person name="Alexander A."/>
            <person name="An P."/>
            <person name="Anderson E."/>
            <person name="Anderson S."/>
            <person name="Arachi H."/>
            <person name="Azer M."/>
            <person name="Bachantsang P."/>
            <person name="Barry A."/>
            <person name="Bayul T."/>
            <person name="Berlin A."/>
            <person name="Bessette D."/>
            <person name="Bloom T."/>
            <person name="Blye J."/>
            <person name="Boguslavskiy L."/>
            <person name="Bonnet C."/>
            <person name="Boukhgalter B."/>
            <person name="Bourzgui I."/>
            <person name="Brown A."/>
            <person name="Cahill P."/>
            <person name="Channer S."/>
            <person name="Cheshatsang Y."/>
            <person name="Chuda L."/>
            <person name="Citroen M."/>
            <person name="Collymore A."/>
            <person name="Cooke P."/>
            <person name="Costello M."/>
            <person name="D'Aco K."/>
            <person name="Daza R."/>
            <person name="De Haan G."/>
            <person name="DeGray S."/>
            <person name="DeMaso C."/>
            <person name="Dhargay N."/>
            <person name="Dooley K."/>
            <person name="Dooley E."/>
            <person name="Doricent M."/>
            <person name="Dorje P."/>
            <person name="Dorjee K."/>
            <person name="Dupes A."/>
            <person name="Elong R."/>
            <person name="Falk J."/>
            <person name="Farina A."/>
            <person name="Faro S."/>
            <person name="Ferguson D."/>
            <person name="Fisher S."/>
            <person name="Foley C.D."/>
            <person name="Franke A."/>
            <person name="Friedrich D."/>
            <person name="Gadbois L."/>
            <person name="Gearin G."/>
            <person name="Gearin C.R."/>
            <person name="Giannoukos G."/>
            <person name="Goode T."/>
            <person name="Graham J."/>
            <person name="Grandbois E."/>
            <person name="Grewal S."/>
            <person name="Gyaltsen K."/>
            <person name="Hafez N."/>
            <person name="Hagos B."/>
            <person name="Hall J."/>
            <person name="Henson C."/>
            <person name="Hollinger A."/>
            <person name="Honan T."/>
            <person name="Huard M.D."/>
            <person name="Hughes L."/>
            <person name="Hurhula B."/>
            <person name="Husby M.E."/>
            <person name="Kamat A."/>
            <person name="Kanga B."/>
            <person name="Kashin S."/>
            <person name="Khazanovich D."/>
            <person name="Kisner P."/>
            <person name="Lance K."/>
            <person name="Lara M."/>
            <person name="Lee W."/>
            <person name="Lennon N."/>
            <person name="Letendre F."/>
            <person name="LeVine R."/>
            <person name="Lipovsky A."/>
            <person name="Liu X."/>
            <person name="Liu J."/>
            <person name="Liu S."/>
            <person name="Lokyitsang T."/>
            <person name="Lokyitsang Y."/>
            <person name="Lubonja R."/>
            <person name="Lui A."/>
            <person name="MacDonald P."/>
            <person name="Magnisalis V."/>
            <person name="Maru K."/>
            <person name="Matthews C."/>
            <person name="McCusker W."/>
            <person name="McDonough S."/>
            <person name="Mehta T."/>
            <person name="Meldrim J."/>
            <person name="Meneus L."/>
            <person name="Mihai O."/>
            <person name="Mihalev A."/>
            <person name="Mihova T."/>
            <person name="Mittelman R."/>
            <person name="Mlenga V."/>
            <person name="Montmayeur A."/>
            <person name="Mulrain L."/>
            <person name="Navidi A."/>
            <person name="Naylor J."/>
            <person name="Negash T."/>
            <person name="Nguyen T."/>
            <person name="Nguyen N."/>
            <person name="Nicol R."/>
            <person name="Norbu C."/>
            <person name="Norbu N."/>
            <person name="Novod N."/>
            <person name="O'Neill B."/>
            <person name="Osman S."/>
            <person name="Markiewicz E."/>
            <person name="Oyono O.L."/>
            <person name="Patti C."/>
            <person name="Phunkhang P."/>
            <person name="Pierre F."/>
            <person name="Priest M."/>
            <person name="Raghuraman S."/>
            <person name="Rege F."/>
            <person name="Reyes R."/>
            <person name="Rise C."/>
            <person name="Rogov P."/>
            <person name="Ross K."/>
            <person name="Ryan E."/>
            <person name="Settipalli S."/>
            <person name="Shea T."/>
            <person name="Sherpa N."/>
            <person name="Shi L."/>
            <person name="Shih D."/>
            <person name="Sparrow T."/>
            <person name="Spaulding J."/>
            <person name="Stalker J."/>
            <person name="Stange-Thomann N."/>
            <person name="Stavropoulos S."/>
            <person name="Stone C."/>
            <person name="Strader C."/>
            <person name="Tesfaye S."/>
            <person name="Thomson T."/>
            <person name="Thoulutsang Y."/>
            <person name="Thoulutsang D."/>
            <person name="Topham K."/>
            <person name="Topping I."/>
            <person name="Tsamla T."/>
            <person name="Vassiliev H."/>
            <person name="Vo A."/>
            <person name="Wangchuk T."/>
            <person name="Wangdi T."/>
            <person name="Weiand M."/>
            <person name="Wilkinson J."/>
            <person name="Wilson A."/>
            <person name="Yadav S."/>
            <person name="Young G."/>
            <person name="Yu Q."/>
            <person name="Zembek L."/>
            <person name="Zhong D."/>
            <person name="Zimmer A."/>
            <person name="Zwirko Z."/>
            <person name="Jaffe D.B."/>
            <person name="Alvarez P."/>
            <person name="Brockman W."/>
            <person name="Butler J."/>
            <person name="Chin C."/>
            <person name="Gnerre S."/>
            <person name="Grabherr M."/>
            <person name="Kleber M."/>
            <person name="Mauceli E."/>
            <person name="MacCallum I."/>
        </authorList>
    </citation>
    <scope>NUCLEOTIDE SEQUENCE [LARGE SCALE GENOMIC DNA]</scope>
    <source>
        <strain evidence="3">Tucson 15287-2541.00</strain>
    </source>
</reference>
<feature type="region of interest" description="Disordered" evidence="1">
    <location>
        <begin position="130"/>
        <end position="159"/>
    </location>
</feature>
<dbReference type="eggNOG" id="ENOG502T93K">
    <property type="taxonomic scope" value="Eukaryota"/>
</dbReference>
<dbReference type="STRING" id="7222.B4J214"/>
<dbReference type="InParanoid" id="B4J214"/>
<evidence type="ECO:0000313" key="3">
    <source>
        <dbReference type="Proteomes" id="UP000001070"/>
    </source>
</evidence>